<dbReference type="EMBL" id="AMZH03004773">
    <property type="protein sequence ID" value="RRT68174.1"/>
    <property type="molecule type" value="Genomic_DNA"/>
</dbReference>
<organism evidence="1 2">
    <name type="scientific">Ensete ventricosum</name>
    <name type="common">Abyssinian banana</name>
    <name type="synonym">Musa ensete</name>
    <dbReference type="NCBI Taxonomy" id="4639"/>
    <lineage>
        <taxon>Eukaryota</taxon>
        <taxon>Viridiplantae</taxon>
        <taxon>Streptophyta</taxon>
        <taxon>Embryophyta</taxon>
        <taxon>Tracheophyta</taxon>
        <taxon>Spermatophyta</taxon>
        <taxon>Magnoliopsida</taxon>
        <taxon>Liliopsida</taxon>
        <taxon>Zingiberales</taxon>
        <taxon>Musaceae</taxon>
        <taxon>Ensete</taxon>
    </lineage>
</organism>
<reference evidence="1 2" key="1">
    <citation type="journal article" date="2014" name="Agronomy (Basel)">
        <title>A Draft Genome Sequence for Ensete ventricosum, the Drought-Tolerant Tree Against Hunger.</title>
        <authorList>
            <person name="Harrison J."/>
            <person name="Moore K.A."/>
            <person name="Paszkiewicz K."/>
            <person name="Jones T."/>
            <person name="Grant M."/>
            <person name="Ambacheew D."/>
            <person name="Muzemil S."/>
            <person name="Studholme D.J."/>
        </authorList>
    </citation>
    <scope>NUCLEOTIDE SEQUENCE [LARGE SCALE GENOMIC DNA]</scope>
</reference>
<sequence length="100" mass="10612">MDRARTPPCPDVCCSSPHAGLLEEPPSREPLQRGSLCGGAVVAARGGSRARRCLADQHLRLLVGGTLERAGGACLHGRGNVQRGRPRAQNLPRECLLNPL</sequence>
<comment type="caution">
    <text evidence="1">The sequence shown here is derived from an EMBL/GenBank/DDBJ whole genome shotgun (WGS) entry which is preliminary data.</text>
</comment>
<dbReference type="AlphaFoldDB" id="A0A426ZW14"/>
<protein>
    <submittedName>
        <fullName evidence="1">Uncharacterized protein</fullName>
    </submittedName>
</protein>
<name>A0A426ZW14_ENSVE</name>
<dbReference type="Proteomes" id="UP000287651">
    <property type="component" value="Unassembled WGS sequence"/>
</dbReference>
<gene>
    <name evidence="1" type="ORF">B296_00037759</name>
</gene>
<proteinExistence type="predicted"/>
<evidence type="ECO:0000313" key="1">
    <source>
        <dbReference type="EMBL" id="RRT68174.1"/>
    </source>
</evidence>
<evidence type="ECO:0000313" key="2">
    <source>
        <dbReference type="Proteomes" id="UP000287651"/>
    </source>
</evidence>
<accession>A0A426ZW14</accession>